<evidence type="ECO:0000313" key="2">
    <source>
        <dbReference type="EMBL" id="RBQ22533.1"/>
    </source>
</evidence>
<dbReference type="Gene3D" id="2.160.20.10">
    <property type="entry name" value="Single-stranded right-handed beta-helix, Pectin lyase-like"/>
    <property type="match status" value="1"/>
</dbReference>
<gene>
    <name evidence="2" type="ORF">ALNOE001_17270</name>
</gene>
<keyword evidence="3" id="KW-1185">Reference proteome</keyword>
<dbReference type="EMBL" id="NIZT01000059">
    <property type="protein sequence ID" value="RBQ22533.1"/>
    <property type="molecule type" value="Genomic_DNA"/>
</dbReference>
<reference evidence="2 3" key="1">
    <citation type="submission" date="2018-06" db="EMBL/GenBank/DDBJ databases">
        <title>Genomic insight into two independent archaeal endosymbiosis events.</title>
        <authorList>
            <person name="Lind A.E."/>
            <person name="Lewis W.H."/>
            <person name="Spang A."/>
            <person name="Guy L."/>
            <person name="Embley M.T."/>
            <person name="Ettema T.J.G."/>
        </authorList>
    </citation>
    <scope>NUCLEOTIDE SEQUENCE [LARGE SCALE GENOMIC DNA]</scope>
    <source>
        <strain evidence="2">NOE</strain>
    </source>
</reference>
<dbReference type="SUPFAM" id="SSF51126">
    <property type="entry name" value="Pectin lyase-like"/>
    <property type="match status" value="1"/>
</dbReference>
<evidence type="ECO:0000259" key="1">
    <source>
        <dbReference type="Pfam" id="PF13229"/>
    </source>
</evidence>
<dbReference type="InterPro" id="IPR039448">
    <property type="entry name" value="Beta_helix"/>
</dbReference>
<dbReference type="Proteomes" id="UP000253099">
    <property type="component" value="Unassembled WGS sequence"/>
</dbReference>
<accession>A0A366M9M6</accession>
<proteinExistence type="predicted"/>
<evidence type="ECO:0000313" key="3">
    <source>
        <dbReference type="Proteomes" id="UP000253099"/>
    </source>
</evidence>
<dbReference type="InterPro" id="IPR012334">
    <property type="entry name" value="Pectin_lyas_fold"/>
</dbReference>
<comment type="caution">
    <text evidence="2">The sequence shown here is derived from an EMBL/GenBank/DDBJ whole genome shotgun (WGS) entry which is preliminary data.</text>
</comment>
<sequence length="117" mass="13267">MHVRGDSNTITSNVISKPIKYGIYLRGNKNTSYNNKIAGKTKKVAIGIYSYKGSKHNTIKYNAVANFKHGICIKFDSKTNKISKNKIINNRFGLSTNYKFKNSTNIIKGNIMNIRYL</sequence>
<dbReference type="SMART" id="SM00710">
    <property type="entry name" value="PbH1"/>
    <property type="match status" value="3"/>
</dbReference>
<name>A0A366M9M6_9EURY</name>
<dbReference type="InterPro" id="IPR006626">
    <property type="entry name" value="PbH1"/>
</dbReference>
<organism evidence="2 3">
    <name type="scientific">Candidatus Methanobinarius endosymbioticus</name>
    <dbReference type="NCBI Taxonomy" id="2006182"/>
    <lineage>
        <taxon>Archaea</taxon>
        <taxon>Methanobacteriati</taxon>
        <taxon>Methanobacteriota</taxon>
        <taxon>Methanomada group</taxon>
        <taxon>Methanobacteria</taxon>
        <taxon>Methanobacteriales</taxon>
        <taxon>Methanobacteriaceae</taxon>
        <taxon>Candidatus Methanobinarius</taxon>
    </lineage>
</organism>
<protein>
    <recommendedName>
        <fullName evidence="1">Right handed beta helix domain-containing protein</fullName>
    </recommendedName>
</protein>
<dbReference type="AlphaFoldDB" id="A0A366M9M6"/>
<feature type="domain" description="Right handed beta helix" evidence="1">
    <location>
        <begin position="3"/>
        <end position="111"/>
    </location>
</feature>
<dbReference type="InterPro" id="IPR011050">
    <property type="entry name" value="Pectin_lyase_fold/virulence"/>
</dbReference>
<dbReference type="Pfam" id="PF13229">
    <property type="entry name" value="Beta_helix"/>
    <property type="match status" value="1"/>
</dbReference>